<feature type="compositionally biased region" description="Polar residues" evidence="8">
    <location>
        <begin position="23"/>
        <end position="35"/>
    </location>
</feature>
<dbReference type="GO" id="GO:0007254">
    <property type="term" value="P:JNK cascade"/>
    <property type="evidence" value="ECO:0007669"/>
    <property type="project" value="TreeGrafter"/>
</dbReference>
<comment type="caution">
    <text evidence="9">The sequence shown here is derived from an EMBL/GenBank/DDBJ whole genome shotgun (WGS) entry which is preliminary data.</text>
</comment>
<evidence type="ECO:0000313" key="9">
    <source>
        <dbReference type="EMBL" id="KAK6629911.1"/>
    </source>
</evidence>
<dbReference type="AlphaFoldDB" id="A0AAN8P318"/>
<accession>A0AAN8P318</accession>
<dbReference type="PANTHER" id="PTHR46716">
    <property type="entry name" value="MITOGEN-ACTIVATED PROTEIN KINASE KINASE KINASE 7"/>
    <property type="match status" value="1"/>
</dbReference>
<evidence type="ECO:0000256" key="8">
    <source>
        <dbReference type="SAM" id="MobiDB-lite"/>
    </source>
</evidence>
<feature type="coiled-coil region" evidence="7">
    <location>
        <begin position="82"/>
        <end position="136"/>
    </location>
</feature>
<sequence length="146" mass="17071">MKNDSENEICENILQESIDKSAAGSTGSRESSDTGAKSLGFHLFIESQLQPIPPDRTSEESIKIYEEHKEMAREYLEIQTEMAYLSRYLKKLEDKLNSTEQQRQQIQQLVNEKESLEQLQQNLTKQLELLQRQRQNDWTYVNSQDS</sequence>
<organism evidence="9 10">
    <name type="scientific">Polyplax serrata</name>
    <name type="common">Common mouse louse</name>
    <dbReference type="NCBI Taxonomy" id="468196"/>
    <lineage>
        <taxon>Eukaryota</taxon>
        <taxon>Metazoa</taxon>
        <taxon>Ecdysozoa</taxon>
        <taxon>Arthropoda</taxon>
        <taxon>Hexapoda</taxon>
        <taxon>Insecta</taxon>
        <taxon>Pterygota</taxon>
        <taxon>Neoptera</taxon>
        <taxon>Paraneoptera</taxon>
        <taxon>Psocodea</taxon>
        <taxon>Troctomorpha</taxon>
        <taxon>Phthiraptera</taxon>
        <taxon>Anoplura</taxon>
        <taxon>Polyplacidae</taxon>
        <taxon>Polyplax</taxon>
    </lineage>
</organism>
<evidence type="ECO:0000256" key="2">
    <source>
        <dbReference type="ARBA" id="ARBA00022527"/>
    </source>
</evidence>
<name>A0AAN8P318_POLSC</name>
<keyword evidence="6" id="KW-0067">ATP-binding</keyword>
<dbReference type="GO" id="GO:0043123">
    <property type="term" value="P:positive regulation of canonical NF-kappaB signal transduction"/>
    <property type="evidence" value="ECO:0007669"/>
    <property type="project" value="TreeGrafter"/>
</dbReference>
<evidence type="ECO:0000256" key="1">
    <source>
        <dbReference type="ARBA" id="ARBA00006529"/>
    </source>
</evidence>
<dbReference type="EMBL" id="JAWJWE010000036">
    <property type="protein sequence ID" value="KAK6629911.1"/>
    <property type="molecule type" value="Genomic_DNA"/>
</dbReference>
<keyword evidence="3" id="KW-0808">Transferase</keyword>
<protein>
    <recommendedName>
        <fullName evidence="11">Mitogen-activated protein kinase kinase kinase</fullName>
    </recommendedName>
</protein>
<evidence type="ECO:0000256" key="4">
    <source>
        <dbReference type="ARBA" id="ARBA00022741"/>
    </source>
</evidence>
<dbReference type="GO" id="GO:0004709">
    <property type="term" value="F:MAP kinase kinase kinase activity"/>
    <property type="evidence" value="ECO:0007669"/>
    <property type="project" value="TreeGrafter"/>
</dbReference>
<dbReference type="PANTHER" id="PTHR46716:SF1">
    <property type="entry name" value="MITOGEN-ACTIVATED PROTEIN KINASE KINASE KINASE 7"/>
    <property type="match status" value="1"/>
</dbReference>
<keyword evidence="2" id="KW-0723">Serine/threonine-protein kinase</keyword>
<evidence type="ECO:0008006" key="11">
    <source>
        <dbReference type="Google" id="ProtNLM"/>
    </source>
</evidence>
<dbReference type="GO" id="GO:0005524">
    <property type="term" value="F:ATP binding"/>
    <property type="evidence" value="ECO:0007669"/>
    <property type="project" value="UniProtKB-KW"/>
</dbReference>
<keyword evidence="7" id="KW-0175">Coiled coil</keyword>
<feature type="region of interest" description="Disordered" evidence="8">
    <location>
        <begin position="1"/>
        <end position="35"/>
    </location>
</feature>
<evidence type="ECO:0000256" key="7">
    <source>
        <dbReference type="SAM" id="Coils"/>
    </source>
</evidence>
<gene>
    <name evidence="9" type="ORF">RUM43_003732</name>
</gene>
<keyword evidence="5" id="KW-0418">Kinase</keyword>
<dbReference type="Proteomes" id="UP001372834">
    <property type="component" value="Unassembled WGS sequence"/>
</dbReference>
<reference evidence="9 10" key="1">
    <citation type="submission" date="2023-10" db="EMBL/GenBank/DDBJ databases">
        <title>Genomes of two closely related lineages of the louse Polyplax serrata with different host specificities.</title>
        <authorList>
            <person name="Martinu J."/>
            <person name="Tarabai H."/>
            <person name="Stefka J."/>
            <person name="Hypsa V."/>
        </authorList>
    </citation>
    <scope>NUCLEOTIDE SEQUENCE [LARGE SCALE GENOMIC DNA]</scope>
    <source>
        <strain evidence="9">HR10_N</strain>
    </source>
</reference>
<evidence type="ECO:0000256" key="3">
    <source>
        <dbReference type="ARBA" id="ARBA00022679"/>
    </source>
</evidence>
<dbReference type="GO" id="GO:0006955">
    <property type="term" value="P:immune response"/>
    <property type="evidence" value="ECO:0007669"/>
    <property type="project" value="TreeGrafter"/>
</dbReference>
<evidence type="ECO:0000256" key="5">
    <source>
        <dbReference type="ARBA" id="ARBA00022777"/>
    </source>
</evidence>
<comment type="similarity">
    <text evidence="1">Belongs to the protein kinase superfamily. STE Ser/Thr protein kinase family. MAP kinase kinase kinase subfamily.</text>
</comment>
<evidence type="ECO:0000313" key="10">
    <source>
        <dbReference type="Proteomes" id="UP001372834"/>
    </source>
</evidence>
<proteinExistence type="inferred from homology"/>
<keyword evidence="4" id="KW-0547">Nucleotide-binding</keyword>
<evidence type="ECO:0000256" key="6">
    <source>
        <dbReference type="ARBA" id="ARBA00022840"/>
    </source>
</evidence>